<dbReference type="GO" id="GO:0006783">
    <property type="term" value="P:heme biosynthetic process"/>
    <property type="evidence" value="ECO:0007669"/>
    <property type="project" value="TreeGrafter"/>
</dbReference>
<dbReference type="PROSITE" id="PS50902">
    <property type="entry name" value="FLAVODOXIN_LIKE"/>
    <property type="match status" value="1"/>
</dbReference>
<evidence type="ECO:0000313" key="3">
    <source>
        <dbReference type="Proteomes" id="UP001321047"/>
    </source>
</evidence>
<dbReference type="Pfam" id="PF12724">
    <property type="entry name" value="Flavodoxin_5"/>
    <property type="match status" value="1"/>
</dbReference>
<dbReference type="Proteomes" id="UP001321047">
    <property type="component" value="Unassembled WGS sequence"/>
</dbReference>
<dbReference type="GO" id="GO:0009055">
    <property type="term" value="F:electron transfer activity"/>
    <property type="evidence" value="ECO:0007669"/>
    <property type="project" value="InterPro"/>
</dbReference>
<organism evidence="2 3">
    <name type="scientific">Natronosalvus hydrolyticus</name>
    <dbReference type="NCBI Taxonomy" id="2979988"/>
    <lineage>
        <taxon>Archaea</taxon>
        <taxon>Methanobacteriati</taxon>
        <taxon>Methanobacteriota</taxon>
        <taxon>Stenosarchaea group</taxon>
        <taxon>Halobacteria</taxon>
        <taxon>Halobacteriales</taxon>
        <taxon>Natrialbaceae</taxon>
        <taxon>Natronosalvus</taxon>
    </lineage>
</organism>
<dbReference type="InterPro" id="IPR001226">
    <property type="entry name" value="Flavodoxin_CS"/>
</dbReference>
<dbReference type="InterPro" id="IPR052200">
    <property type="entry name" value="Protoporphyrinogen_IX_DH"/>
</dbReference>
<evidence type="ECO:0000259" key="1">
    <source>
        <dbReference type="PROSITE" id="PS50902"/>
    </source>
</evidence>
<dbReference type="GO" id="GO:0010181">
    <property type="term" value="F:FMN binding"/>
    <property type="evidence" value="ECO:0007669"/>
    <property type="project" value="InterPro"/>
</dbReference>
<keyword evidence="3" id="KW-1185">Reference proteome</keyword>
<feature type="domain" description="Flavodoxin-like" evidence="1">
    <location>
        <begin position="4"/>
        <end position="170"/>
    </location>
</feature>
<dbReference type="PANTHER" id="PTHR38030">
    <property type="entry name" value="PROTOPORPHYRINOGEN IX DEHYDROGENASE [MENAQUINONE]"/>
    <property type="match status" value="1"/>
</dbReference>
<comment type="caution">
    <text evidence="2">The sequence shown here is derived from an EMBL/GenBank/DDBJ whole genome shotgun (WGS) entry which is preliminary data.</text>
</comment>
<dbReference type="SUPFAM" id="SSF52218">
    <property type="entry name" value="Flavoproteins"/>
    <property type="match status" value="1"/>
</dbReference>
<accession>A0AAP2Z600</accession>
<dbReference type="AlphaFoldDB" id="A0AAP2Z600"/>
<dbReference type="InterPro" id="IPR029039">
    <property type="entry name" value="Flavoprotein-like_sf"/>
</dbReference>
<evidence type="ECO:0000313" key="2">
    <source>
        <dbReference type="EMBL" id="MCU4751364.1"/>
    </source>
</evidence>
<dbReference type="RefSeq" id="WP_342807052.1">
    <property type="nucleotide sequence ID" value="NZ_JAOPJZ010000002.1"/>
</dbReference>
<gene>
    <name evidence="2" type="ORF">OB919_05110</name>
</gene>
<dbReference type="PANTHER" id="PTHR38030:SF2">
    <property type="entry name" value="PROTOPORPHYRINOGEN IX DEHYDROGENASE [QUINONE]"/>
    <property type="match status" value="1"/>
</dbReference>
<protein>
    <submittedName>
        <fullName evidence="2">Protoporphyrinogen oxidase</fullName>
    </submittedName>
</protein>
<name>A0AAP2Z600_9EURY</name>
<dbReference type="InterPro" id="IPR026816">
    <property type="entry name" value="Flavodoxin_dom"/>
</dbReference>
<proteinExistence type="predicted"/>
<dbReference type="PROSITE" id="PS00201">
    <property type="entry name" value="FLAVODOXIN"/>
    <property type="match status" value="1"/>
</dbReference>
<dbReference type="GO" id="GO:0070819">
    <property type="term" value="F:menaquinone-dependent protoporphyrinogen oxidase activity"/>
    <property type="evidence" value="ECO:0007669"/>
    <property type="project" value="TreeGrafter"/>
</dbReference>
<dbReference type="EMBL" id="JAOPJZ010000002">
    <property type="protein sequence ID" value="MCU4751364.1"/>
    <property type="molecule type" value="Genomic_DNA"/>
</dbReference>
<dbReference type="Gene3D" id="3.40.50.360">
    <property type="match status" value="1"/>
</dbReference>
<dbReference type="InterPro" id="IPR008254">
    <property type="entry name" value="Flavodoxin/NO_synth"/>
</dbReference>
<sequence length="197" mass="21460">MTTFLVLYGTGEGQTSKIATRIADVIDNRGHDVRLVDAGDVPAALSIDDFEAVIVGASIHAGAHQSSVREFVVDHREVLERKPTAFFQVSLSSADESGEPKAAEYVEAFLEETDWNPDRIGLFGGALRYSKYGFLKRLMMKQIAKRAVSEMPKADAAGDIEFTDWNEVEAFAADVSAFVEGRLGSSPPESADRDETV</sequence>
<reference evidence="2 3" key="1">
    <citation type="submission" date="2022-09" db="EMBL/GenBank/DDBJ databases">
        <title>Enrichment on poylsaccharides allowed isolation of novel metabolic and taxonomic groups of Haloarchaea.</title>
        <authorList>
            <person name="Sorokin D.Y."/>
            <person name="Elcheninov A.G."/>
            <person name="Khizhniak T.V."/>
            <person name="Kolganova T.V."/>
            <person name="Kublanov I.V."/>
        </authorList>
    </citation>
    <scope>NUCLEOTIDE SEQUENCE [LARGE SCALE GENOMIC DNA]</scope>
    <source>
        <strain evidence="2 3">AArc-curdl1</strain>
    </source>
</reference>